<evidence type="ECO:0000313" key="2">
    <source>
        <dbReference type="Proteomes" id="UP000260823"/>
    </source>
</evidence>
<dbReference type="EMBL" id="QWDE01000001">
    <property type="protein sequence ID" value="RFZ84845.1"/>
    <property type="molecule type" value="Genomic_DNA"/>
</dbReference>
<dbReference type="RefSeq" id="WP_117381747.1">
    <property type="nucleotide sequence ID" value="NZ_QWDE01000001.1"/>
</dbReference>
<dbReference type="AlphaFoldDB" id="A0A3E2NV16"/>
<protein>
    <recommendedName>
        <fullName evidence="3">Viral A-type inclusion protein</fullName>
    </recommendedName>
</protein>
<dbReference type="Proteomes" id="UP000260823">
    <property type="component" value="Unassembled WGS sequence"/>
</dbReference>
<evidence type="ECO:0000313" key="1">
    <source>
        <dbReference type="EMBL" id="RFZ84845.1"/>
    </source>
</evidence>
<proteinExistence type="predicted"/>
<gene>
    <name evidence="1" type="ORF">DYU05_04355</name>
</gene>
<sequence length="132" mass="14903">MNKIYIIAFAALLFNSCADPKEQEKKLLDEVINLHDQVMAKDGQLMKNKMQLDTLLKAHADSAAKNLSVSLDSADAKMEDWMHKFDAENKGKSHEEIMTYLEGQKKQIAGIEQQFDSVINASTNFLKTAKKK</sequence>
<comment type="caution">
    <text evidence="1">The sequence shown here is derived from an EMBL/GenBank/DDBJ whole genome shotgun (WGS) entry which is preliminary data.</text>
</comment>
<dbReference type="OrthoDB" id="1436925at2"/>
<evidence type="ECO:0008006" key="3">
    <source>
        <dbReference type="Google" id="ProtNLM"/>
    </source>
</evidence>
<keyword evidence="2" id="KW-1185">Reference proteome</keyword>
<reference evidence="1 2" key="1">
    <citation type="submission" date="2018-08" db="EMBL/GenBank/DDBJ databases">
        <title>Mucilaginibacter terrae sp. nov., isolated from manganese diggings.</title>
        <authorList>
            <person name="Huang Y."/>
            <person name="Zhou Z."/>
        </authorList>
    </citation>
    <scope>NUCLEOTIDE SEQUENCE [LARGE SCALE GENOMIC DNA]</scope>
    <source>
        <strain evidence="1 2">ZH6</strain>
    </source>
</reference>
<accession>A0A3E2NV16</accession>
<name>A0A3E2NV16_9SPHI</name>
<organism evidence="1 2">
    <name type="scientific">Mucilaginibacter terrenus</name>
    <dbReference type="NCBI Taxonomy" id="2482727"/>
    <lineage>
        <taxon>Bacteria</taxon>
        <taxon>Pseudomonadati</taxon>
        <taxon>Bacteroidota</taxon>
        <taxon>Sphingobacteriia</taxon>
        <taxon>Sphingobacteriales</taxon>
        <taxon>Sphingobacteriaceae</taxon>
        <taxon>Mucilaginibacter</taxon>
    </lineage>
</organism>